<dbReference type="STRING" id="228405.HNE_1544"/>
<name>Q0C1Y8_HYPNA</name>
<evidence type="ECO:0000313" key="1">
    <source>
        <dbReference type="EMBL" id="ABI78404.1"/>
    </source>
</evidence>
<dbReference type="EMBL" id="CP000158">
    <property type="protein sequence ID" value="ABI78404.1"/>
    <property type="molecule type" value="Genomic_DNA"/>
</dbReference>
<keyword evidence="2" id="KW-1185">Reference proteome</keyword>
<reference evidence="1 2" key="1">
    <citation type="journal article" date="2006" name="J. Bacteriol.">
        <title>Comparative genomic evidence for a close relationship between the dimorphic prosthecate bacteria Hyphomonas neptunium and Caulobacter crescentus.</title>
        <authorList>
            <person name="Badger J.H."/>
            <person name="Hoover T.R."/>
            <person name="Brun Y.V."/>
            <person name="Weiner R.M."/>
            <person name="Laub M.T."/>
            <person name="Alexandre G."/>
            <person name="Mrazek J."/>
            <person name="Ren Q."/>
            <person name="Paulsen I.T."/>
            <person name="Nelson K.E."/>
            <person name="Khouri H.M."/>
            <person name="Radune D."/>
            <person name="Sosa J."/>
            <person name="Dodson R.J."/>
            <person name="Sullivan S.A."/>
            <person name="Rosovitz M.J."/>
            <person name="Madupu R."/>
            <person name="Brinkac L.M."/>
            <person name="Durkin A.S."/>
            <person name="Daugherty S.C."/>
            <person name="Kothari S.P."/>
            <person name="Giglio M.G."/>
            <person name="Zhou L."/>
            <person name="Haft D.H."/>
            <person name="Selengut J.D."/>
            <person name="Davidsen T.M."/>
            <person name="Yang Q."/>
            <person name="Zafar N."/>
            <person name="Ward N.L."/>
        </authorList>
    </citation>
    <scope>NUCLEOTIDE SEQUENCE [LARGE SCALE GENOMIC DNA]</scope>
    <source>
        <strain evidence="1 2">ATCC 15444</strain>
    </source>
</reference>
<dbReference type="HOGENOM" id="CLU_3290868_0_0_5"/>
<dbReference type="KEGG" id="hne:HNE_1544"/>
<proteinExistence type="predicted"/>
<sequence length="40" mass="4488">MVQLSEHAAYGFDDDAPCPAMEMENQPRPFGVIIRLCFTS</sequence>
<accession>Q0C1Y8</accession>
<organism evidence="1 2">
    <name type="scientific">Hyphomonas neptunium (strain ATCC 15444)</name>
    <dbReference type="NCBI Taxonomy" id="228405"/>
    <lineage>
        <taxon>Bacteria</taxon>
        <taxon>Pseudomonadati</taxon>
        <taxon>Pseudomonadota</taxon>
        <taxon>Alphaproteobacteria</taxon>
        <taxon>Hyphomonadales</taxon>
        <taxon>Hyphomonadaceae</taxon>
        <taxon>Hyphomonas</taxon>
    </lineage>
</organism>
<gene>
    <name evidence="1" type="ordered locus">HNE_1544</name>
</gene>
<evidence type="ECO:0000313" key="2">
    <source>
        <dbReference type="Proteomes" id="UP000001959"/>
    </source>
</evidence>
<dbReference type="Proteomes" id="UP000001959">
    <property type="component" value="Chromosome"/>
</dbReference>
<protein>
    <submittedName>
        <fullName evidence="1">Uncharacterized protein</fullName>
    </submittedName>
</protein>
<dbReference type="AlphaFoldDB" id="Q0C1Y8"/>